<evidence type="ECO:0000313" key="3">
    <source>
        <dbReference type="Proteomes" id="UP000540519"/>
    </source>
</evidence>
<name>A0A7X2ZT28_9FLAO</name>
<dbReference type="GO" id="GO:0032787">
    <property type="term" value="P:monocarboxylic acid metabolic process"/>
    <property type="evidence" value="ECO:0007669"/>
    <property type="project" value="UniProtKB-ARBA"/>
</dbReference>
<dbReference type="InterPro" id="IPR036291">
    <property type="entry name" value="NAD(P)-bd_dom_sf"/>
</dbReference>
<proteinExistence type="inferred from homology"/>
<dbReference type="InterPro" id="IPR020904">
    <property type="entry name" value="Sc_DH/Rdtase_CS"/>
</dbReference>
<reference evidence="2 3" key="1">
    <citation type="journal article" date="2019" name="Mar. Drugs">
        <title>Comparative Genomics and CAZyme Genome Repertoires of Marine Zobellia amurskyensis KMM 3526(T) and Zobellia laminariae KMM 3676(T).</title>
        <authorList>
            <person name="Chernysheva N."/>
            <person name="Bystritskaya E."/>
            <person name="Stenkova A."/>
            <person name="Golovkin I."/>
            <person name="Nedashkovskaya O."/>
            <person name="Isaeva M."/>
        </authorList>
    </citation>
    <scope>NUCLEOTIDE SEQUENCE [LARGE SCALE GENOMIC DNA]</scope>
    <source>
        <strain evidence="2 3">KMM 3526</strain>
    </source>
</reference>
<dbReference type="PROSITE" id="PS00061">
    <property type="entry name" value="ADH_SHORT"/>
    <property type="match status" value="1"/>
</dbReference>
<dbReference type="PRINTS" id="PR00081">
    <property type="entry name" value="GDHRDH"/>
</dbReference>
<evidence type="ECO:0000256" key="1">
    <source>
        <dbReference type="ARBA" id="ARBA00006484"/>
    </source>
</evidence>
<dbReference type="SUPFAM" id="SSF51735">
    <property type="entry name" value="NAD(P)-binding Rossmann-fold domains"/>
    <property type="match status" value="1"/>
</dbReference>
<dbReference type="Pfam" id="PF13561">
    <property type="entry name" value="adh_short_C2"/>
    <property type="match status" value="1"/>
</dbReference>
<dbReference type="AlphaFoldDB" id="A0A7X2ZT28"/>
<dbReference type="Proteomes" id="UP000540519">
    <property type="component" value="Unassembled WGS sequence"/>
</dbReference>
<dbReference type="EMBL" id="RCNR01000012">
    <property type="protein sequence ID" value="MUH35903.1"/>
    <property type="molecule type" value="Genomic_DNA"/>
</dbReference>
<dbReference type="PRINTS" id="PR00080">
    <property type="entry name" value="SDRFAMILY"/>
</dbReference>
<keyword evidence="3" id="KW-1185">Reference proteome</keyword>
<dbReference type="RefSeq" id="WP_155599595.1">
    <property type="nucleotide sequence ID" value="NZ_RCNR01000012.1"/>
</dbReference>
<protein>
    <submittedName>
        <fullName evidence="2">SDR family oxidoreductase</fullName>
    </submittedName>
</protein>
<evidence type="ECO:0000313" key="2">
    <source>
        <dbReference type="EMBL" id="MUH35903.1"/>
    </source>
</evidence>
<gene>
    <name evidence="2" type="ORF">D9O36_08630</name>
</gene>
<dbReference type="InterPro" id="IPR050259">
    <property type="entry name" value="SDR"/>
</dbReference>
<dbReference type="PANTHER" id="PTHR42879">
    <property type="entry name" value="3-OXOACYL-(ACYL-CARRIER-PROTEIN) REDUCTASE"/>
    <property type="match status" value="1"/>
</dbReference>
<dbReference type="Gene3D" id="3.40.50.720">
    <property type="entry name" value="NAD(P)-binding Rossmann-like Domain"/>
    <property type="match status" value="1"/>
</dbReference>
<comment type="caution">
    <text evidence="2">The sequence shown here is derived from an EMBL/GenBank/DDBJ whole genome shotgun (WGS) entry which is preliminary data.</text>
</comment>
<accession>A0A7X2ZT28</accession>
<dbReference type="InterPro" id="IPR002347">
    <property type="entry name" value="SDR_fam"/>
</dbReference>
<comment type="similarity">
    <text evidence="1">Belongs to the short-chain dehydrogenases/reductases (SDR) family.</text>
</comment>
<dbReference type="OrthoDB" id="9803333at2"/>
<organism evidence="2 3">
    <name type="scientific">Zobellia amurskyensis</name>
    <dbReference type="NCBI Taxonomy" id="248905"/>
    <lineage>
        <taxon>Bacteria</taxon>
        <taxon>Pseudomonadati</taxon>
        <taxon>Bacteroidota</taxon>
        <taxon>Flavobacteriia</taxon>
        <taxon>Flavobacteriales</taxon>
        <taxon>Flavobacteriaceae</taxon>
        <taxon>Zobellia</taxon>
    </lineage>
</organism>
<dbReference type="PANTHER" id="PTHR42879:SF2">
    <property type="entry name" value="3-OXOACYL-[ACYL-CARRIER-PROTEIN] REDUCTASE FABG"/>
    <property type="match status" value="1"/>
</dbReference>
<sequence length="244" mass="26127">MEKKKVLVTGASRGIGRAIAFTLSKHYSLILHASKPESLASLMDELGDGHEVLCANFSDVEETKAFCSALKKLAGPSLYGVVNNAGIALDKPLMYQSMNDMDKMLNINVKAPLLIAKTALKLFIGNKEGVMINIGSCVGETGNGFQVVYAMTKAAMVTMSKSIAKEIALIDKSLNIRAITVSPGFIDTDMTKNLSEAVKEKYLEMIPSSYFGHPNEVANVVQFALSAEAKYINGTNIAVNGGIV</sequence>